<dbReference type="InterPro" id="IPR024253">
    <property type="entry name" value="Phosducin_thioredoxin-like_dom"/>
</dbReference>
<dbReference type="OrthoDB" id="70588at2759"/>
<dbReference type="InterPro" id="IPR023196">
    <property type="entry name" value="Phosducin_N_dom_sf"/>
</dbReference>
<keyword evidence="2" id="KW-0597">Phosphoprotein</keyword>
<feature type="domain" description="Phosducin" evidence="4">
    <location>
        <begin position="65"/>
        <end position="282"/>
    </location>
</feature>
<accession>A0A9W8E7R0</accession>
<dbReference type="CDD" id="cd02987">
    <property type="entry name" value="Phd_like_Phd"/>
    <property type="match status" value="1"/>
</dbReference>
<feature type="region of interest" description="Disordered" evidence="3">
    <location>
        <begin position="11"/>
        <end position="86"/>
    </location>
</feature>
<dbReference type="PRINTS" id="PR00677">
    <property type="entry name" value="PHOSDUCIN"/>
</dbReference>
<dbReference type="AlphaFoldDB" id="A0A9W8E7R0"/>
<comment type="similarity">
    <text evidence="1">Belongs to the phosducin family.</text>
</comment>
<dbReference type="SUPFAM" id="SSF52833">
    <property type="entry name" value="Thioredoxin-like"/>
    <property type="match status" value="1"/>
</dbReference>
<comment type="caution">
    <text evidence="5">The sequence shown here is derived from an EMBL/GenBank/DDBJ whole genome shotgun (WGS) entry which is preliminary data.</text>
</comment>
<dbReference type="Gene3D" id="3.40.30.10">
    <property type="entry name" value="Glutaredoxin"/>
    <property type="match status" value="1"/>
</dbReference>
<dbReference type="Pfam" id="PF02114">
    <property type="entry name" value="Phosducin"/>
    <property type="match status" value="1"/>
</dbReference>
<dbReference type="InterPro" id="IPR001200">
    <property type="entry name" value="Phosducin"/>
</dbReference>
<evidence type="ECO:0000259" key="4">
    <source>
        <dbReference type="Pfam" id="PF02114"/>
    </source>
</evidence>
<evidence type="ECO:0000313" key="5">
    <source>
        <dbReference type="EMBL" id="KAJ1967402.1"/>
    </source>
</evidence>
<reference evidence="5" key="1">
    <citation type="submission" date="2022-07" db="EMBL/GenBank/DDBJ databases">
        <title>Phylogenomic reconstructions and comparative analyses of Kickxellomycotina fungi.</title>
        <authorList>
            <person name="Reynolds N.K."/>
            <person name="Stajich J.E."/>
            <person name="Barry K."/>
            <person name="Grigoriev I.V."/>
            <person name="Crous P."/>
            <person name="Smith M.E."/>
        </authorList>
    </citation>
    <scope>NUCLEOTIDE SEQUENCE</scope>
    <source>
        <strain evidence="5">RSA 1196</strain>
    </source>
</reference>
<dbReference type="InterPro" id="IPR051499">
    <property type="entry name" value="Phosducin-like_reg"/>
</dbReference>
<dbReference type="EMBL" id="JANBPY010000344">
    <property type="protein sequence ID" value="KAJ1967402.1"/>
    <property type="molecule type" value="Genomic_DNA"/>
</dbReference>
<keyword evidence="6" id="KW-1185">Reference proteome</keyword>
<evidence type="ECO:0000256" key="1">
    <source>
        <dbReference type="ARBA" id="ARBA00009686"/>
    </source>
</evidence>
<feature type="region of interest" description="Disordered" evidence="3">
    <location>
        <begin position="102"/>
        <end position="136"/>
    </location>
</feature>
<dbReference type="Proteomes" id="UP001150925">
    <property type="component" value="Unassembled WGS sequence"/>
</dbReference>
<evidence type="ECO:0000256" key="2">
    <source>
        <dbReference type="ARBA" id="ARBA00022553"/>
    </source>
</evidence>
<dbReference type="InterPro" id="IPR036249">
    <property type="entry name" value="Thioredoxin-like_sf"/>
</dbReference>
<dbReference type="GO" id="GO:0008277">
    <property type="term" value="P:regulation of G protein-coupled receptor signaling pathway"/>
    <property type="evidence" value="ECO:0007669"/>
    <property type="project" value="InterPro"/>
</dbReference>
<dbReference type="PANTHER" id="PTHR46052:SF1">
    <property type="entry name" value="PHOSDUCIN-LIKE PROTEIN"/>
    <property type="match status" value="1"/>
</dbReference>
<evidence type="ECO:0000313" key="6">
    <source>
        <dbReference type="Proteomes" id="UP001150925"/>
    </source>
</evidence>
<evidence type="ECO:0000256" key="3">
    <source>
        <dbReference type="SAM" id="MobiDB-lite"/>
    </source>
</evidence>
<proteinExistence type="inferred from homology"/>
<dbReference type="PANTHER" id="PTHR46052">
    <property type="entry name" value="PHOSDUCIN-LIKE PROTEIN"/>
    <property type="match status" value="1"/>
</dbReference>
<organism evidence="5 6">
    <name type="scientific">Dispira parvispora</name>
    <dbReference type="NCBI Taxonomy" id="1520584"/>
    <lineage>
        <taxon>Eukaryota</taxon>
        <taxon>Fungi</taxon>
        <taxon>Fungi incertae sedis</taxon>
        <taxon>Zoopagomycota</taxon>
        <taxon>Kickxellomycotina</taxon>
        <taxon>Dimargaritomycetes</taxon>
        <taxon>Dimargaritales</taxon>
        <taxon>Dimargaritaceae</taxon>
        <taxon>Dispira</taxon>
    </lineage>
</organism>
<sequence length="286" mass="32187">MGDYLEQQLLKSLADPDETPKERQRAIANESDTVASDDESSPSDHGGNSSDGLGRTGLPPGPHQGPQTGPKGVLSEYRHHRLQQRAERQLKEAQWMEKLGGTYRRQAPRGETDASTVNAQGEPKRSDQAESDDEDLDELLDDDVLERYRQQRMAQWHTRQAQQTPRFGTVEEITEAEYVDVIEKVSHAVPVIVHVYEPVVPACRYINQILDHLASTFVHCRFVRIRASATGQSKFTPDVLPIIIGYRDGVLIDTIVRVSDYVPEAFTQDDFVSLLQEHRLLPIGSH</sequence>
<protein>
    <recommendedName>
        <fullName evidence="4">Phosducin domain-containing protein</fullName>
    </recommendedName>
</protein>
<gene>
    <name evidence="5" type="ORF">IWQ62_001887</name>
</gene>
<dbReference type="Gene3D" id="1.10.168.10">
    <property type="entry name" value="Phosducin, domain 2"/>
    <property type="match status" value="1"/>
</dbReference>
<name>A0A9W8E7R0_9FUNG</name>